<feature type="transmembrane region" description="Helical" evidence="5">
    <location>
        <begin position="95"/>
        <end position="127"/>
    </location>
</feature>
<name>A0ABV2GGC1_9HYPH</name>
<feature type="transmembrane region" description="Helical" evidence="5">
    <location>
        <begin position="23"/>
        <end position="42"/>
    </location>
</feature>
<dbReference type="Pfam" id="PF04191">
    <property type="entry name" value="PEMT"/>
    <property type="match status" value="1"/>
</dbReference>
<keyword evidence="2 5" id="KW-0812">Transmembrane</keyword>
<proteinExistence type="predicted"/>
<dbReference type="Proteomes" id="UP001549204">
    <property type="component" value="Unassembled WGS sequence"/>
</dbReference>
<evidence type="ECO:0000256" key="4">
    <source>
        <dbReference type="ARBA" id="ARBA00023136"/>
    </source>
</evidence>
<evidence type="ECO:0000256" key="3">
    <source>
        <dbReference type="ARBA" id="ARBA00022989"/>
    </source>
</evidence>
<evidence type="ECO:0000256" key="1">
    <source>
        <dbReference type="ARBA" id="ARBA00004127"/>
    </source>
</evidence>
<dbReference type="Gene3D" id="1.20.120.1630">
    <property type="match status" value="1"/>
</dbReference>
<organism evidence="6 7">
    <name type="scientific">Mesorhizobium robiniae</name>
    <dbReference type="NCBI Taxonomy" id="559315"/>
    <lineage>
        <taxon>Bacteria</taxon>
        <taxon>Pseudomonadati</taxon>
        <taxon>Pseudomonadota</taxon>
        <taxon>Alphaproteobacteria</taxon>
        <taxon>Hyphomicrobiales</taxon>
        <taxon>Phyllobacteriaceae</taxon>
        <taxon>Mesorhizobium</taxon>
    </lineage>
</organism>
<dbReference type="EMBL" id="JBEPMC010000001">
    <property type="protein sequence ID" value="MET3577339.1"/>
    <property type="molecule type" value="Genomic_DNA"/>
</dbReference>
<dbReference type="PANTHER" id="PTHR12714">
    <property type="entry name" value="PROTEIN-S ISOPRENYLCYSTEINE O-METHYLTRANSFERASE"/>
    <property type="match status" value="1"/>
</dbReference>
<gene>
    <name evidence="6" type="ORF">ABID19_000354</name>
</gene>
<protein>
    <submittedName>
        <fullName evidence="6">Protein-S-isoprenylcysteine O-methyltransferase Ste14</fullName>
    </submittedName>
</protein>
<evidence type="ECO:0000313" key="6">
    <source>
        <dbReference type="EMBL" id="MET3577339.1"/>
    </source>
</evidence>
<feature type="transmembrane region" description="Helical" evidence="5">
    <location>
        <begin position="54"/>
        <end position="74"/>
    </location>
</feature>
<dbReference type="RefSeq" id="WP_354487506.1">
    <property type="nucleotide sequence ID" value="NZ_JBEPMC010000001.1"/>
</dbReference>
<dbReference type="InterPro" id="IPR007318">
    <property type="entry name" value="Phopholipid_MeTrfase"/>
</dbReference>
<evidence type="ECO:0000313" key="7">
    <source>
        <dbReference type="Proteomes" id="UP001549204"/>
    </source>
</evidence>
<keyword evidence="7" id="KW-1185">Reference proteome</keyword>
<dbReference type="PANTHER" id="PTHR12714:SF9">
    <property type="entry name" value="PROTEIN-S-ISOPRENYLCYSTEINE O-METHYLTRANSFERASE"/>
    <property type="match status" value="1"/>
</dbReference>
<evidence type="ECO:0000256" key="2">
    <source>
        <dbReference type="ARBA" id="ARBA00022692"/>
    </source>
</evidence>
<comment type="caution">
    <text evidence="6">The sequence shown here is derived from an EMBL/GenBank/DDBJ whole genome shotgun (WGS) entry which is preliminary data.</text>
</comment>
<dbReference type="PROSITE" id="PS51257">
    <property type="entry name" value="PROKAR_LIPOPROTEIN"/>
    <property type="match status" value="1"/>
</dbReference>
<sequence length="212" mass="23799">MPGTLKPSEAPNLLGVQKARKRALFAILFLIACTLPFVRSVWDWQGPVQEWIENVGFSLVLLAIIGRCWASLYIGGRKVRELVTHGPFSIVRNPLYVFSFVGAIGMGAGSGSLTIATLFFVLSFVVFRQVVAREEAALRAIFGQDYIEYCRRVPRFLPKISLWNAPERLEIEPARVIRTLFDAAPFVLAMPLFELLGELQLRSILPVFLHLP</sequence>
<reference evidence="6 7" key="1">
    <citation type="submission" date="2024-06" db="EMBL/GenBank/DDBJ databases">
        <title>Genomic Encyclopedia of Type Strains, Phase IV (KMG-IV): sequencing the most valuable type-strain genomes for metagenomic binning, comparative biology and taxonomic classification.</title>
        <authorList>
            <person name="Goeker M."/>
        </authorList>
    </citation>
    <scope>NUCLEOTIDE SEQUENCE [LARGE SCALE GENOMIC DNA]</scope>
    <source>
        <strain evidence="6 7">DSM 100022</strain>
    </source>
</reference>
<comment type="subcellular location">
    <subcellularLocation>
        <location evidence="1">Endomembrane system</location>
        <topology evidence="1">Multi-pass membrane protein</topology>
    </subcellularLocation>
</comment>
<evidence type="ECO:0000256" key="5">
    <source>
        <dbReference type="SAM" id="Phobius"/>
    </source>
</evidence>
<keyword evidence="3 5" id="KW-1133">Transmembrane helix</keyword>
<accession>A0ABV2GGC1</accession>
<keyword evidence="4 5" id="KW-0472">Membrane</keyword>